<dbReference type="InterPro" id="IPR003819">
    <property type="entry name" value="TauD/TfdA-like"/>
</dbReference>
<keyword evidence="9" id="KW-1185">Reference proteome</keyword>
<evidence type="ECO:0000256" key="5">
    <source>
        <dbReference type="ARBA" id="ARBA00023004"/>
    </source>
</evidence>
<gene>
    <name evidence="8" type="ORF">CSSPTR1EN2_LOCUS16120</name>
</gene>
<dbReference type="SUPFAM" id="SSF51197">
    <property type="entry name" value="Clavaminate synthase-like"/>
    <property type="match status" value="1"/>
</dbReference>
<dbReference type="EMBL" id="OZ019896">
    <property type="protein sequence ID" value="CAK9222501.1"/>
    <property type="molecule type" value="Genomic_DNA"/>
</dbReference>
<keyword evidence="5" id="KW-0408">Iron</keyword>
<accession>A0ABP0UI11</accession>
<dbReference type="PANTHER" id="PTHR30468">
    <property type="entry name" value="ALPHA-KETOGLUTARATE-DEPENDENT SULFONATE DIOXYGENASE"/>
    <property type="match status" value="1"/>
</dbReference>
<organism evidence="8 9">
    <name type="scientific">Sphagnum troendelagicum</name>
    <dbReference type="NCBI Taxonomy" id="128251"/>
    <lineage>
        <taxon>Eukaryota</taxon>
        <taxon>Viridiplantae</taxon>
        <taxon>Streptophyta</taxon>
        <taxon>Embryophyta</taxon>
        <taxon>Bryophyta</taxon>
        <taxon>Sphagnophytina</taxon>
        <taxon>Sphagnopsida</taxon>
        <taxon>Sphagnales</taxon>
        <taxon>Sphagnaceae</taxon>
        <taxon>Sphagnum</taxon>
    </lineage>
</organism>
<reference evidence="8" key="1">
    <citation type="submission" date="2024-02" db="EMBL/GenBank/DDBJ databases">
        <authorList>
            <consortium name="ELIXIR-Norway"/>
            <consortium name="Elixir Norway"/>
        </authorList>
    </citation>
    <scope>NUCLEOTIDE SEQUENCE</scope>
</reference>
<evidence type="ECO:0000256" key="1">
    <source>
        <dbReference type="ARBA" id="ARBA00005896"/>
    </source>
</evidence>
<evidence type="ECO:0000259" key="7">
    <source>
        <dbReference type="Pfam" id="PF02668"/>
    </source>
</evidence>
<keyword evidence="4" id="KW-0560">Oxidoreductase</keyword>
<dbReference type="InterPro" id="IPR042098">
    <property type="entry name" value="TauD-like_sf"/>
</dbReference>
<dbReference type="Gene3D" id="3.60.130.10">
    <property type="entry name" value="Clavaminate synthase-like"/>
    <property type="match status" value="1"/>
</dbReference>
<dbReference type="InterPro" id="IPR051323">
    <property type="entry name" value="AtsK-like"/>
</dbReference>
<dbReference type="PANTHER" id="PTHR30468:SF1">
    <property type="entry name" value="ALPHA-KETOGLUTARATE-DEPENDENT SULFONATE DIOXYGENASE"/>
    <property type="match status" value="1"/>
</dbReference>
<feature type="domain" description="TauD/TfdA-like" evidence="7">
    <location>
        <begin position="7"/>
        <end position="274"/>
    </location>
</feature>
<keyword evidence="3" id="KW-0223">Dioxygenase</keyword>
<sequence length="284" mass="32073">MALRLESTGAVGAELRGIDLRHIDEQTFESIRRAWIDHSVLLFRDQTLSNDELVDFSRRFGSLDRAPEQENGRCCVEGYPEIYVISNVLRDGVPIGSLGAGEAVWHVDMSFLVEPPMASMLYAIEIPPTGGDTSFCNMYTALETLPPELRQRLHGMGLKHDATYNSGGFVRKGVQPTDDPRKSPGTVHPVIARHPESGRELLYLGRRRNAWLVGLDLPESEALLDAIWAHVEHRPDLSWTHHWRVGDLILWDNRCTMHRRDAFSASARRLMHRTQIKGKPVLVA</sequence>
<dbReference type="Pfam" id="PF02668">
    <property type="entry name" value="TauD"/>
    <property type="match status" value="1"/>
</dbReference>
<protein>
    <recommendedName>
        <fullName evidence="7">TauD/TfdA-like domain-containing protein</fullName>
    </recommendedName>
</protein>
<proteinExistence type="inferred from homology"/>
<feature type="region of interest" description="Disordered" evidence="6">
    <location>
        <begin position="169"/>
        <end position="190"/>
    </location>
</feature>
<evidence type="ECO:0000256" key="3">
    <source>
        <dbReference type="ARBA" id="ARBA00022964"/>
    </source>
</evidence>
<name>A0ABP0UI11_9BRYO</name>
<keyword evidence="2" id="KW-0479">Metal-binding</keyword>
<evidence type="ECO:0000313" key="8">
    <source>
        <dbReference type="EMBL" id="CAK9222501.1"/>
    </source>
</evidence>
<evidence type="ECO:0000313" key="9">
    <source>
        <dbReference type="Proteomes" id="UP001497512"/>
    </source>
</evidence>
<comment type="similarity">
    <text evidence="1">Belongs to the TfdA dioxygenase family.</text>
</comment>
<evidence type="ECO:0000256" key="4">
    <source>
        <dbReference type="ARBA" id="ARBA00023002"/>
    </source>
</evidence>
<evidence type="ECO:0000256" key="2">
    <source>
        <dbReference type="ARBA" id="ARBA00022723"/>
    </source>
</evidence>
<evidence type="ECO:0000256" key="6">
    <source>
        <dbReference type="SAM" id="MobiDB-lite"/>
    </source>
</evidence>
<dbReference type="Proteomes" id="UP001497512">
    <property type="component" value="Chromosome 4"/>
</dbReference>